<dbReference type="GO" id="GO:0006071">
    <property type="term" value="P:glycerol metabolic process"/>
    <property type="evidence" value="ECO:0007669"/>
    <property type="project" value="UniProtKB-KW"/>
</dbReference>
<evidence type="ECO:0000256" key="4">
    <source>
        <dbReference type="ARBA" id="ARBA00005420"/>
    </source>
</evidence>
<evidence type="ECO:0000256" key="13">
    <source>
        <dbReference type="ARBA" id="ARBA00023315"/>
    </source>
</evidence>
<evidence type="ECO:0000256" key="6">
    <source>
        <dbReference type="ARBA" id="ARBA00022679"/>
    </source>
</evidence>
<keyword evidence="7 14" id="KW-0812">Transmembrane</keyword>
<keyword evidence="5" id="KW-0444">Lipid biosynthesis</keyword>
<organism evidence="15">
    <name type="scientific">Chrysotila carterae</name>
    <name type="common">Marine alga</name>
    <name type="synonym">Syracosphaera carterae</name>
    <dbReference type="NCBI Taxonomy" id="13221"/>
    <lineage>
        <taxon>Eukaryota</taxon>
        <taxon>Haptista</taxon>
        <taxon>Haptophyta</taxon>
        <taxon>Prymnesiophyceae</taxon>
        <taxon>Isochrysidales</taxon>
        <taxon>Isochrysidaceae</taxon>
        <taxon>Chrysotila</taxon>
    </lineage>
</organism>
<evidence type="ECO:0000256" key="11">
    <source>
        <dbReference type="ARBA" id="ARBA00023098"/>
    </source>
</evidence>
<comment type="similarity">
    <text evidence="4 14">Belongs to the diacylglycerol acyltransferase family.</text>
</comment>
<dbReference type="PANTHER" id="PTHR12317">
    <property type="entry name" value="DIACYLGLYCEROL O-ACYLTRANSFERASE"/>
    <property type="match status" value="1"/>
</dbReference>
<evidence type="ECO:0000256" key="12">
    <source>
        <dbReference type="ARBA" id="ARBA00023136"/>
    </source>
</evidence>
<evidence type="ECO:0000256" key="9">
    <source>
        <dbReference type="ARBA" id="ARBA00022824"/>
    </source>
</evidence>
<dbReference type="GO" id="GO:0004144">
    <property type="term" value="F:diacylglycerol O-acyltransferase activity"/>
    <property type="evidence" value="ECO:0007669"/>
    <property type="project" value="TreeGrafter"/>
</dbReference>
<protein>
    <recommendedName>
        <fullName evidence="14">Acyltransferase</fullName>
        <ecNumber evidence="14">2.3.1.-</ecNumber>
    </recommendedName>
</protein>
<gene>
    <name evidence="15" type="ORF">PCAR00345_LOCUS40537</name>
</gene>
<dbReference type="GO" id="GO:0005789">
    <property type="term" value="C:endoplasmic reticulum membrane"/>
    <property type="evidence" value="ECO:0007669"/>
    <property type="project" value="UniProtKB-SubCell"/>
</dbReference>
<proteinExistence type="inferred from homology"/>
<dbReference type="GO" id="GO:0019432">
    <property type="term" value="P:triglyceride biosynthetic process"/>
    <property type="evidence" value="ECO:0007669"/>
    <property type="project" value="TreeGrafter"/>
</dbReference>
<feature type="transmembrane region" description="Helical" evidence="14">
    <location>
        <begin position="25"/>
        <end position="51"/>
    </location>
</feature>
<name>A0A7S4FD86_CHRCT</name>
<dbReference type="AlphaFoldDB" id="A0A7S4FD86"/>
<dbReference type="PANTHER" id="PTHR12317:SF0">
    <property type="entry name" value="ACYLTRANSFERASE"/>
    <property type="match status" value="1"/>
</dbReference>
<keyword evidence="6 14" id="KW-0808">Transferase</keyword>
<comment type="subcellular location">
    <subcellularLocation>
        <location evidence="1 14">Endoplasmic reticulum membrane</location>
        <topology evidence="1 14">Multi-pass membrane protein</topology>
    </subcellularLocation>
</comment>
<comment type="pathway">
    <text evidence="2">Glycerolipid metabolism; triacylglycerol biosynthesis.</text>
</comment>
<dbReference type="EMBL" id="HBIZ01066064">
    <property type="protein sequence ID" value="CAE0787829.1"/>
    <property type="molecule type" value="Transcribed_RNA"/>
</dbReference>
<dbReference type="EC" id="2.3.1.-" evidence="14"/>
<dbReference type="Pfam" id="PF03982">
    <property type="entry name" value="DAGAT"/>
    <property type="match status" value="1"/>
</dbReference>
<evidence type="ECO:0000256" key="3">
    <source>
        <dbReference type="ARBA" id="ARBA00005189"/>
    </source>
</evidence>
<comment type="caution">
    <text evidence="14">Lacks conserved residue(s) required for the propagation of feature annotation.</text>
</comment>
<dbReference type="InterPro" id="IPR007130">
    <property type="entry name" value="DAGAT"/>
</dbReference>
<evidence type="ECO:0000313" key="15">
    <source>
        <dbReference type="EMBL" id="CAE0787829.1"/>
    </source>
</evidence>
<accession>A0A7S4FD86</accession>
<keyword evidence="10 14" id="KW-1133">Transmembrane helix</keyword>
<evidence type="ECO:0000256" key="14">
    <source>
        <dbReference type="RuleBase" id="RU367023"/>
    </source>
</evidence>
<keyword evidence="8" id="KW-0319">Glycerol metabolism</keyword>
<evidence type="ECO:0000256" key="8">
    <source>
        <dbReference type="ARBA" id="ARBA00022798"/>
    </source>
</evidence>
<evidence type="ECO:0000256" key="2">
    <source>
        <dbReference type="ARBA" id="ARBA00004771"/>
    </source>
</evidence>
<evidence type="ECO:0000256" key="10">
    <source>
        <dbReference type="ARBA" id="ARBA00022989"/>
    </source>
</evidence>
<keyword evidence="11" id="KW-0443">Lipid metabolism</keyword>
<evidence type="ECO:0000256" key="5">
    <source>
        <dbReference type="ARBA" id="ARBA00022516"/>
    </source>
</evidence>
<sequence length="315" mass="35582">MSWWYAALAHGILIPMWTLSPLPLVIGFGLLFAGGLLSLLGVALLTLFAAVTFGGTFGERRWVTEWLLSCEMPRYYAACELRGALASMGAPATLYCFHPHGILAVGFVVNGCWSPHFDKLVNAKQGHDTVFLIARNLREWGFLFKILCDVSRRLDSATREIFARYMREKRSLAIIPGGFEDATLFCQGKDRTFLATRKGFVKYALQFGYKLQPIYSFGESDTYTTFTRLLSFRLWLNTFAIPGVAFFGEPLMPLFPRKNSKVYTYVGEPLQLPVISEPTKEQVDEWHGKYVAALRELFEKNKAEAGKPDATLEVW</sequence>
<comment type="pathway">
    <text evidence="3">Lipid metabolism.</text>
</comment>
<keyword evidence="9 14" id="KW-0256">Endoplasmic reticulum</keyword>
<evidence type="ECO:0000256" key="1">
    <source>
        <dbReference type="ARBA" id="ARBA00004477"/>
    </source>
</evidence>
<evidence type="ECO:0000256" key="7">
    <source>
        <dbReference type="ARBA" id="ARBA00022692"/>
    </source>
</evidence>
<keyword evidence="12 14" id="KW-0472">Membrane</keyword>
<keyword evidence="13" id="KW-0012">Acyltransferase</keyword>
<reference evidence="15" key="1">
    <citation type="submission" date="2021-01" db="EMBL/GenBank/DDBJ databases">
        <authorList>
            <person name="Corre E."/>
            <person name="Pelletier E."/>
            <person name="Niang G."/>
            <person name="Scheremetjew M."/>
            <person name="Finn R."/>
            <person name="Kale V."/>
            <person name="Holt S."/>
            <person name="Cochrane G."/>
            <person name="Meng A."/>
            <person name="Brown T."/>
            <person name="Cohen L."/>
        </authorList>
    </citation>
    <scope>NUCLEOTIDE SEQUENCE</scope>
    <source>
        <strain evidence="15">CCMP645</strain>
    </source>
</reference>